<evidence type="ECO:0000313" key="1">
    <source>
        <dbReference type="EMBL" id="CAK0844633.1"/>
    </source>
</evidence>
<evidence type="ECO:0000313" key="2">
    <source>
        <dbReference type="Proteomes" id="UP001189429"/>
    </source>
</evidence>
<sequence length="145" mass="16056">MSTEWLCSHVRAAMRMHTATHAALLLVEDALRERDRASLEAALEAARAAGLEESKIAQVAQALREEVQRLKTLSEQGRAREMLRAACKKGGVTALEEAIAAAKHAGLVPSEYQTAERMLEEERVREAARVFLRKAMQQYEAAKDA</sequence>
<dbReference type="Proteomes" id="UP001189429">
    <property type="component" value="Unassembled WGS sequence"/>
</dbReference>
<reference evidence="1" key="1">
    <citation type="submission" date="2023-10" db="EMBL/GenBank/DDBJ databases">
        <authorList>
            <person name="Chen Y."/>
            <person name="Shah S."/>
            <person name="Dougan E. K."/>
            <person name="Thang M."/>
            <person name="Chan C."/>
        </authorList>
    </citation>
    <scope>NUCLEOTIDE SEQUENCE [LARGE SCALE GENOMIC DNA]</scope>
</reference>
<protein>
    <submittedName>
        <fullName evidence="1">Uncharacterized protein</fullName>
    </submittedName>
</protein>
<keyword evidence="2" id="KW-1185">Reference proteome</keyword>
<accession>A0ABN9TGE1</accession>
<proteinExistence type="predicted"/>
<name>A0ABN9TGE1_9DINO</name>
<gene>
    <name evidence="1" type="ORF">PCOR1329_LOCUS38694</name>
</gene>
<feature type="non-terminal residue" evidence="1">
    <location>
        <position position="145"/>
    </location>
</feature>
<organism evidence="1 2">
    <name type="scientific">Prorocentrum cordatum</name>
    <dbReference type="NCBI Taxonomy" id="2364126"/>
    <lineage>
        <taxon>Eukaryota</taxon>
        <taxon>Sar</taxon>
        <taxon>Alveolata</taxon>
        <taxon>Dinophyceae</taxon>
        <taxon>Prorocentrales</taxon>
        <taxon>Prorocentraceae</taxon>
        <taxon>Prorocentrum</taxon>
    </lineage>
</organism>
<dbReference type="EMBL" id="CAUYUJ010014682">
    <property type="protein sequence ID" value="CAK0844633.1"/>
    <property type="molecule type" value="Genomic_DNA"/>
</dbReference>
<comment type="caution">
    <text evidence="1">The sequence shown here is derived from an EMBL/GenBank/DDBJ whole genome shotgun (WGS) entry which is preliminary data.</text>
</comment>